<dbReference type="GO" id="GO:0016887">
    <property type="term" value="F:ATP hydrolysis activity"/>
    <property type="evidence" value="ECO:0007669"/>
    <property type="project" value="InterPro"/>
</dbReference>
<dbReference type="InterPro" id="IPR011527">
    <property type="entry name" value="ABC1_TM_dom"/>
</dbReference>
<dbReference type="PROSITE" id="PS50929">
    <property type="entry name" value="ABC_TM1F"/>
    <property type="match status" value="1"/>
</dbReference>
<dbReference type="FunFam" id="3.40.50.300:FF:000218">
    <property type="entry name" value="Multidrug ABC transporter ATP-binding protein"/>
    <property type="match status" value="1"/>
</dbReference>
<keyword evidence="6" id="KW-0547">Nucleotide-binding</keyword>
<keyword evidence="3" id="KW-0813">Transport</keyword>
<feature type="transmembrane region" description="Helical" evidence="10">
    <location>
        <begin position="137"/>
        <end position="157"/>
    </location>
</feature>
<name>A0A1E7DU96_9BACI</name>
<feature type="domain" description="ABC transporter" evidence="11">
    <location>
        <begin position="335"/>
        <end position="570"/>
    </location>
</feature>
<dbReference type="Pfam" id="PF00005">
    <property type="entry name" value="ABC_tran"/>
    <property type="match status" value="1"/>
</dbReference>
<feature type="domain" description="ABC transmembrane type-1" evidence="12">
    <location>
        <begin position="25"/>
        <end position="304"/>
    </location>
</feature>
<evidence type="ECO:0000256" key="5">
    <source>
        <dbReference type="ARBA" id="ARBA00022692"/>
    </source>
</evidence>
<keyword evidence="8 10" id="KW-1133">Transmembrane helix</keyword>
<feature type="transmembrane region" description="Helical" evidence="10">
    <location>
        <begin position="61"/>
        <end position="83"/>
    </location>
</feature>
<dbReference type="Gene3D" id="3.40.50.300">
    <property type="entry name" value="P-loop containing nucleotide triphosphate hydrolases"/>
    <property type="match status" value="1"/>
</dbReference>
<dbReference type="STRING" id="1714016.BA724_15540"/>
<dbReference type="PANTHER" id="PTHR43394:SF1">
    <property type="entry name" value="ATP-BINDING CASSETTE SUB-FAMILY B MEMBER 10, MITOCHONDRIAL"/>
    <property type="match status" value="1"/>
</dbReference>
<evidence type="ECO:0000313" key="14">
    <source>
        <dbReference type="Proteomes" id="UP000095658"/>
    </source>
</evidence>
<comment type="similarity">
    <text evidence="2">Belongs to the ABC transporter superfamily.</text>
</comment>
<evidence type="ECO:0000259" key="12">
    <source>
        <dbReference type="PROSITE" id="PS50929"/>
    </source>
</evidence>
<dbReference type="PROSITE" id="PS50893">
    <property type="entry name" value="ABC_TRANSPORTER_2"/>
    <property type="match status" value="1"/>
</dbReference>
<dbReference type="InterPro" id="IPR039421">
    <property type="entry name" value="Type_1_exporter"/>
</dbReference>
<keyword evidence="7" id="KW-0067">ATP-binding</keyword>
<dbReference type="GO" id="GO:0005886">
    <property type="term" value="C:plasma membrane"/>
    <property type="evidence" value="ECO:0007669"/>
    <property type="project" value="UniProtKB-SubCell"/>
</dbReference>
<evidence type="ECO:0000256" key="8">
    <source>
        <dbReference type="ARBA" id="ARBA00022989"/>
    </source>
</evidence>
<evidence type="ECO:0000256" key="3">
    <source>
        <dbReference type="ARBA" id="ARBA00022448"/>
    </source>
</evidence>
<gene>
    <name evidence="13" type="ORF">BA724_15540</name>
</gene>
<dbReference type="GO" id="GO:0015421">
    <property type="term" value="F:ABC-type oligopeptide transporter activity"/>
    <property type="evidence" value="ECO:0007669"/>
    <property type="project" value="TreeGrafter"/>
</dbReference>
<evidence type="ECO:0000256" key="1">
    <source>
        <dbReference type="ARBA" id="ARBA00004651"/>
    </source>
</evidence>
<feature type="transmembrane region" description="Helical" evidence="10">
    <location>
        <begin position="23"/>
        <end position="41"/>
    </location>
</feature>
<dbReference type="OrthoDB" id="9770415at2"/>
<accession>A0A1E7DU96</accession>
<evidence type="ECO:0000313" key="13">
    <source>
        <dbReference type="EMBL" id="OES46258.1"/>
    </source>
</evidence>
<dbReference type="InterPro" id="IPR003439">
    <property type="entry name" value="ABC_transporter-like_ATP-bd"/>
</dbReference>
<feature type="transmembrane region" description="Helical" evidence="10">
    <location>
        <begin position="269"/>
        <end position="290"/>
    </location>
</feature>
<comment type="caution">
    <text evidence="13">The sequence shown here is derived from an EMBL/GenBank/DDBJ whole genome shotgun (WGS) entry which is preliminary data.</text>
</comment>
<organism evidence="13 14">
    <name type="scientific">Domibacillus iocasae</name>
    <dbReference type="NCBI Taxonomy" id="1714016"/>
    <lineage>
        <taxon>Bacteria</taxon>
        <taxon>Bacillati</taxon>
        <taxon>Bacillota</taxon>
        <taxon>Bacilli</taxon>
        <taxon>Bacillales</taxon>
        <taxon>Bacillaceae</taxon>
        <taxon>Domibacillus</taxon>
    </lineage>
</organism>
<dbReference type="SUPFAM" id="SSF52540">
    <property type="entry name" value="P-loop containing nucleoside triphosphate hydrolases"/>
    <property type="match status" value="1"/>
</dbReference>
<dbReference type="Gene3D" id="1.20.1560.10">
    <property type="entry name" value="ABC transporter type 1, transmembrane domain"/>
    <property type="match status" value="1"/>
</dbReference>
<reference evidence="13 14" key="1">
    <citation type="submission" date="2016-06" db="EMBL/GenBank/DDBJ databases">
        <title>Domibacillus iocasae genome sequencing.</title>
        <authorList>
            <person name="Verma A."/>
            <person name="Pal Y."/>
            <person name="Ojha A.K."/>
            <person name="Krishnamurthi S."/>
        </authorList>
    </citation>
    <scope>NUCLEOTIDE SEQUENCE [LARGE SCALE GENOMIC DNA]</scope>
    <source>
        <strain evidence="13 14">DSM 29979</strain>
    </source>
</reference>
<evidence type="ECO:0000256" key="7">
    <source>
        <dbReference type="ARBA" id="ARBA00022840"/>
    </source>
</evidence>
<evidence type="ECO:0000256" key="4">
    <source>
        <dbReference type="ARBA" id="ARBA00022475"/>
    </source>
</evidence>
<evidence type="ECO:0000259" key="11">
    <source>
        <dbReference type="PROSITE" id="PS50893"/>
    </source>
</evidence>
<dbReference type="Pfam" id="PF00664">
    <property type="entry name" value="ABC_membrane"/>
    <property type="match status" value="1"/>
</dbReference>
<dbReference type="SUPFAM" id="SSF90123">
    <property type="entry name" value="ABC transporter transmembrane region"/>
    <property type="match status" value="1"/>
</dbReference>
<dbReference type="SMART" id="SM00382">
    <property type="entry name" value="AAA"/>
    <property type="match status" value="1"/>
</dbReference>
<dbReference type="PROSITE" id="PS00211">
    <property type="entry name" value="ABC_TRANSPORTER_1"/>
    <property type="match status" value="1"/>
</dbReference>
<evidence type="ECO:0000256" key="10">
    <source>
        <dbReference type="SAM" id="Phobius"/>
    </source>
</evidence>
<comment type="subcellular location">
    <subcellularLocation>
        <location evidence="1">Cell membrane</location>
        <topology evidence="1">Multi-pass membrane protein</topology>
    </subcellularLocation>
</comment>
<protein>
    <submittedName>
        <fullName evidence="13">Multidrug ABC transporter permease</fullName>
    </submittedName>
</protein>
<dbReference type="CDD" id="cd18551">
    <property type="entry name" value="ABC_6TM_LmrA_like"/>
    <property type="match status" value="1"/>
</dbReference>
<keyword evidence="4" id="KW-1003">Cell membrane</keyword>
<evidence type="ECO:0000256" key="6">
    <source>
        <dbReference type="ARBA" id="ARBA00022741"/>
    </source>
</evidence>
<dbReference type="PANTHER" id="PTHR43394">
    <property type="entry name" value="ATP-DEPENDENT PERMEASE MDL1, MITOCHONDRIAL"/>
    <property type="match status" value="1"/>
</dbReference>
<feature type="transmembrane region" description="Helical" evidence="10">
    <location>
        <begin position="239"/>
        <end position="263"/>
    </location>
</feature>
<dbReference type="RefSeq" id="WP_069937158.1">
    <property type="nucleotide sequence ID" value="NZ_MAMP01000004.1"/>
</dbReference>
<dbReference type="InterPro" id="IPR017871">
    <property type="entry name" value="ABC_transporter-like_CS"/>
</dbReference>
<dbReference type="InterPro" id="IPR003593">
    <property type="entry name" value="AAA+_ATPase"/>
</dbReference>
<dbReference type="InterPro" id="IPR036640">
    <property type="entry name" value="ABC1_TM_sf"/>
</dbReference>
<sequence length="577" mass="63690">MDPPIKPAQFLRLLKELDPPKKLLAVALTLSLFETIASLFVPLFTGNLVDQLAIDSISRPMLLFLAAAFLIQVIAGGFSFYFMRSAGEQMTASLREKLWKHVLHLPVSYYDQTESGDTMSRVTQDTNTVKMLITDHLVTFVTGIISITGSVIILLYIDWRMTVVMLLSVPTAMLILMPLGRKMYGISKETQNEMASFTGTLSRVLTDIRLVKSYTAGEAEYENGRSGIRRLLSYGLKEARVQAVISPFMSLIMMGVLVILIGYGGVRVASGALSAGALTSIIIYMFQIVIPFSQMASFFTAFQKAAGATERIQGILQTEKEKSDGSPLSSIRRSLQFNQVSFQYEIDKPILKNISFAIPEGTTTAIVGPSGSGKTTLFSLLERFYTPTEGTVLLGDESITQFNLYDWRQRIGYVAQESPVMSGSIRDNMTYGTNRKVSDDELKRAALQANAFSFIEQLPQQFDTKVGERGMKLSGGQRQRIAIARAILRDPDILLLDEATSSLDSTSETLVQEALNSLMKGRTTLVIAHRLSTVVHADQIVVLEQGKVTGIGTHMDLFHSHSVYHELAQKQDLQGSS</sequence>
<keyword evidence="14" id="KW-1185">Reference proteome</keyword>
<dbReference type="EMBL" id="MAMP01000004">
    <property type="protein sequence ID" value="OES46258.1"/>
    <property type="molecule type" value="Genomic_DNA"/>
</dbReference>
<proteinExistence type="inferred from homology"/>
<dbReference type="GO" id="GO:0005524">
    <property type="term" value="F:ATP binding"/>
    <property type="evidence" value="ECO:0007669"/>
    <property type="project" value="UniProtKB-KW"/>
</dbReference>
<dbReference type="InterPro" id="IPR027417">
    <property type="entry name" value="P-loop_NTPase"/>
</dbReference>
<dbReference type="FunFam" id="1.20.1560.10:FF:000011">
    <property type="entry name" value="Multidrug ABC transporter ATP-binding protein"/>
    <property type="match status" value="1"/>
</dbReference>
<evidence type="ECO:0000256" key="9">
    <source>
        <dbReference type="ARBA" id="ARBA00023136"/>
    </source>
</evidence>
<dbReference type="AlphaFoldDB" id="A0A1E7DU96"/>
<evidence type="ECO:0000256" key="2">
    <source>
        <dbReference type="ARBA" id="ARBA00005417"/>
    </source>
</evidence>
<keyword evidence="9 10" id="KW-0472">Membrane</keyword>
<keyword evidence="5 10" id="KW-0812">Transmembrane</keyword>
<dbReference type="Proteomes" id="UP000095658">
    <property type="component" value="Unassembled WGS sequence"/>
</dbReference>